<reference evidence="10 11" key="1">
    <citation type="submission" date="2019-06" db="EMBL/GenBank/DDBJ databases">
        <authorList>
            <person name="Li J."/>
        </authorList>
    </citation>
    <scope>NUCLEOTIDE SEQUENCE [LARGE SCALE GENOMIC DNA]</scope>
    <source>
        <strain evidence="10 11">LMG 28165</strain>
    </source>
</reference>
<dbReference type="Gene3D" id="3.40.1110.10">
    <property type="entry name" value="Calcium-transporting ATPase, cytoplasmic domain N"/>
    <property type="match status" value="1"/>
</dbReference>
<keyword evidence="5 8" id="KW-1133">Transmembrane helix</keyword>
<accession>A0A5C4U3F6</accession>
<evidence type="ECO:0000256" key="5">
    <source>
        <dbReference type="ARBA" id="ARBA00022989"/>
    </source>
</evidence>
<dbReference type="AlphaFoldDB" id="A0A5C4U3F6"/>
<comment type="caution">
    <text evidence="10">The sequence shown here is derived from an EMBL/GenBank/DDBJ whole genome shotgun (WGS) entry which is preliminary data.</text>
</comment>
<dbReference type="SUPFAM" id="SSF81660">
    <property type="entry name" value="Metal cation-transporting ATPase, ATP-binding domain N"/>
    <property type="match status" value="1"/>
</dbReference>
<evidence type="ECO:0000259" key="9">
    <source>
        <dbReference type="Pfam" id="PF00122"/>
    </source>
</evidence>
<dbReference type="SUPFAM" id="SSF55008">
    <property type="entry name" value="HMA, heavy metal-associated domain"/>
    <property type="match status" value="1"/>
</dbReference>
<feature type="transmembrane region" description="Helical" evidence="8">
    <location>
        <begin position="222"/>
        <end position="241"/>
    </location>
</feature>
<dbReference type="Gene3D" id="2.70.150.10">
    <property type="entry name" value="Calcium-transporting ATPase, cytoplasmic transduction domain A"/>
    <property type="match status" value="1"/>
</dbReference>
<dbReference type="PANTHER" id="PTHR43520">
    <property type="entry name" value="ATP7, ISOFORM B"/>
    <property type="match status" value="1"/>
</dbReference>
<dbReference type="SUPFAM" id="SSF81653">
    <property type="entry name" value="Calcium ATPase, transduction domain A"/>
    <property type="match status" value="1"/>
</dbReference>
<evidence type="ECO:0000313" key="10">
    <source>
        <dbReference type="EMBL" id="TNL97296.1"/>
    </source>
</evidence>
<sequence length="875" mass="93561">MSSPFHSEISDLADSVDPVVNADRAINEAWSAARSVGLSPGGEEARGEDGANVSYAFDITGLRSAPDCADIEAALEDVPGVRARLIYSSSTAWITAPETVKPAQLAEIIESFGVQATLTDSSLRRRTLAARRGPSGASKKMHKVPWATRRHHEEEKRALERAQAAGFFGEDSHAVLAESNHDRDVLYTARELISLPRLILAAALTLPVVVMFSVSSAQFSGWQWLSLALATPVVTWCAWPFHRALAGGIRRGLTALDGASALAVIVAYLWSFAVMLFTRAGDLGWHTQPTWFSFDHGPIADGALFLDVACVMTTLLLAGRLATTRHRGSLLREMELRRPDPHAEVLTVGQRGHKGATSKEPREPRPVALGEVNVGDDIIILAGELIPVDGQVVGGSCHLSPGLVAAGIEHGTEVKVGSYVYAGTRNLDGRIKVRVERTGHRTRLASVHAWVTEANRRQNHATMLSTKAASVLIPAAIGVAVIDFALWYLVSQNLNIAIATAIAVLASIAPVALALSPTLAIRHGVEAAARHGVLFRDGATVRQIDAVDTVIFNRLGTLTTNAMTLENVVAERGENPEVILRVAAALMMESDHPASQAIVKAARASRDRDHTTVSEVPHWIDVSRLRITEEGSFVGIIELNRKDGNGTRQVEAELWRPRTMSNLSGRLAAAVVSGGTPLIVRWQGVDRGVITLLDSVREDASEGVESLEEHGIETVMLSRDAYPVSRRLADRIGIDKVLAGIAPGDKLKAVRGVHTRGGTVALVGDQTVMHAMPAADVGILAGSTQALEAAAHGDRTGVGVVVLDESVGTIAKLVAHSRRVCRIIDRNFLISWTYNVVAVLLAVAGVLNPMGATVLMLCSSLLVEARSNSAGYFPR</sequence>
<evidence type="ECO:0000256" key="3">
    <source>
        <dbReference type="ARBA" id="ARBA00022723"/>
    </source>
</evidence>
<dbReference type="Pfam" id="PF00122">
    <property type="entry name" value="E1-E2_ATPase"/>
    <property type="match status" value="1"/>
</dbReference>
<feature type="transmembrane region" description="Helical" evidence="8">
    <location>
        <begin position="468"/>
        <end position="490"/>
    </location>
</feature>
<dbReference type="GO" id="GO:0005507">
    <property type="term" value="F:copper ion binding"/>
    <property type="evidence" value="ECO:0007669"/>
    <property type="project" value="TreeGrafter"/>
</dbReference>
<comment type="subcellular location">
    <subcellularLocation>
        <location evidence="1">Membrane</location>
        <topology evidence="1">Multi-pass membrane protein</topology>
    </subcellularLocation>
</comment>
<dbReference type="RefSeq" id="WP_139465678.1">
    <property type="nucleotide sequence ID" value="NZ_VDHJ01000008.1"/>
</dbReference>
<dbReference type="GO" id="GO:0055070">
    <property type="term" value="P:copper ion homeostasis"/>
    <property type="evidence" value="ECO:0007669"/>
    <property type="project" value="TreeGrafter"/>
</dbReference>
<dbReference type="InterPro" id="IPR036163">
    <property type="entry name" value="HMA_dom_sf"/>
</dbReference>
<feature type="transmembrane region" description="Helical" evidence="8">
    <location>
        <begin position="253"/>
        <end position="277"/>
    </location>
</feature>
<feature type="transmembrane region" description="Helical" evidence="8">
    <location>
        <begin position="828"/>
        <end position="847"/>
    </location>
</feature>
<dbReference type="InterPro" id="IPR036412">
    <property type="entry name" value="HAD-like_sf"/>
</dbReference>
<feature type="transmembrane region" description="Helical" evidence="8">
    <location>
        <begin position="496"/>
        <end position="515"/>
    </location>
</feature>
<dbReference type="Gene3D" id="3.30.70.100">
    <property type="match status" value="1"/>
</dbReference>
<evidence type="ECO:0000256" key="4">
    <source>
        <dbReference type="ARBA" id="ARBA00022967"/>
    </source>
</evidence>
<keyword evidence="2 8" id="KW-0812">Transmembrane</keyword>
<name>A0A5C4U3F6_9CORY</name>
<dbReference type="EMBL" id="VDHJ01000008">
    <property type="protein sequence ID" value="TNL97296.1"/>
    <property type="molecule type" value="Genomic_DNA"/>
</dbReference>
<protein>
    <submittedName>
        <fullName evidence="10">HAD family hydrolase</fullName>
    </submittedName>
</protein>
<dbReference type="Proteomes" id="UP000312032">
    <property type="component" value="Unassembled WGS sequence"/>
</dbReference>
<feature type="transmembrane region" description="Helical" evidence="8">
    <location>
        <begin position="297"/>
        <end position="318"/>
    </location>
</feature>
<evidence type="ECO:0000256" key="7">
    <source>
        <dbReference type="SAM" id="MobiDB-lite"/>
    </source>
</evidence>
<keyword evidence="6 8" id="KW-0472">Membrane</keyword>
<organism evidence="10 11">
    <name type="scientific">Corynebacterium tapiri</name>
    <dbReference type="NCBI Taxonomy" id="1448266"/>
    <lineage>
        <taxon>Bacteria</taxon>
        <taxon>Bacillati</taxon>
        <taxon>Actinomycetota</taxon>
        <taxon>Actinomycetes</taxon>
        <taxon>Mycobacteriales</taxon>
        <taxon>Corynebacteriaceae</taxon>
        <taxon>Corynebacterium</taxon>
    </lineage>
</organism>
<dbReference type="InterPro" id="IPR023298">
    <property type="entry name" value="ATPase_P-typ_TM_dom_sf"/>
</dbReference>
<feature type="transmembrane region" description="Helical" evidence="8">
    <location>
        <begin position="198"/>
        <end position="216"/>
    </location>
</feature>
<dbReference type="PANTHER" id="PTHR43520:SF8">
    <property type="entry name" value="P-TYPE CU(+) TRANSPORTER"/>
    <property type="match status" value="1"/>
</dbReference>
<dbReference type="InterPro" id="IPR023214">
    <property type="entry name" value="HAD_sf"/>
</dbReference>
<keyword evidence="3" id="KW-0479">Metal-binding</keyword>
<dbReference type="SUPFAM" id="SSF81665">
    <property type="entry name" value="Calcium ATPase, transmembrane domain M"/>
    <property type="match status" value="1"/>
</dbReference>
<keyword evidence="10" id="KW-0378">Hydrolase</keyword>
<feature type="region of interest" description="Disordered" evidence="7">
    <location>
        <begin position="129"/>
        <end position="150"/>
    </location>
</feature>
<dbReference type="InterPro" id="IPR008250">
    <property type="entry name" value="ATPase_P-typ_transduc_dom_A_sf"/>
</dbReference>
<evidence type="ECO:0000256" key="6">
    <source>
        <dbReference type="ARBA" id="ARBA00023136"/>
    </source>
</evidence>
<dbReference type="GO" id="GO:0000166">
    <property type="term" value="F:nucleotide binding"/>
    <property type="evidence" value="ECO:0007669"/>
    <property type="project" value="InterPro"/>
</dbReference>
<evidence type="ECO:0000256" key="2">
    <source>
        <dbReference type="ARBA" id="ARBA00022692"/>
    </source>
</evidence>
<dbReference type="GO" id="GO:0016020">
    <property type="term" value="C:membrane"/>
    <property type="evidence" value="ECO:0007669"/>
    <property type="project" value="UniProtKB-SubCell"/>
</dbReference>
<feature type="domain" description="P-type ATPase A" evidence="9">
    <location>
        <begin position="365"/>
        <end position="447"/>
    </location>
</feature>
<evidence type="ECO:0000256" key="8">
    <source>
        <dbReference type="SAM" id="Phobius"/>
    </source>
</evidence>
<keyword evidence="11" id="KW-1185">Reference proteome</keyword>
<dbReference type="SUPFAM" id="SSF56784">
    <property type="entry name" value="HAD-like"/>
    <property type="match status" value="1"/>
</dbReference>
<dbReference type="Gene3D" id="3.40.50.1000">
    <property type="entry name" value="HAD superfamily/HAD-like"/>
    <property type="match status" value="1"/>
</dbReference>
<proteinExistence type="predicted"/>
<evidence type="ECO:0000256" key="1">
    <source>
        <dbReference type="ARBA" id="ARBA00004141"/>
    </source>
</evidence>
<dbReference type="GO" id="GO:0016787">
    <property type="term" value="F:hydrolase activity"/>
    <property type="evidence" value="ECO:0007669"/>
    <property type="project" value="UniProtKB-KW"/>
</dbReference>
<keyword evidence="4" id="KW-1278">Translocase</keyword>
<dbReference type="Pfam" id="PF00702">
    <property type="entry name" value="Hydrolase"/>
    <property type="match status" value="1"/>
</dbReference>
<gene>
    <name evidence="10" type="ORF">FHE74_06385</name>
</gene>
<evidence type="ECO:0000313" key="11">
    <source>
        <dbReference type="Proteomes" id="UP000312032"/>
    </source>
</evidence>
<dbReference type="OrthoDB" id="4423159at2"/>
<dbReference type="GO" id="GO:0043682">
    <property type="term" value="F:P-type divalent copper transporter activity"/>
    <property type="evidence" value="ECO:0007669"/>
    <property type="project" value="TreeGrafter"/>
</dbReference>
<dbReference type="InterPro" id="IPR059000">
    <property type="entry name" value="ATPase_P-type_domA"/>
</dbReference>
<dbReference type="InterPro" id="IPR023299">
    <property type="entry name" value="ATPase_P-typ_cyto_dom_N"/>
</dbReference>